<feature type="chain" id="PRO_5046081953" evidence="1">
    <location>
        <begin position="17"/>
        <end position="123"/>
    </location>
</feature>
<keyword evidence="1" id="KW-0732">Signal</keyword>
<evidence type="ECO:0000313" key="2">
    <source>
        <dbReference type="EMBL" id="MEQ2242196.1"/>
    </source>
</evidence>
<accession>A0ABV0UD73</accession>
<protein>
    <submittedName>
        <fullName evidence="2">Uncharacterized protein</fullName>
    </submittedName>
</protein>
<feature type="signal peptide" evidence="1">
    <location>
        <begin position="1"/>
        <end position="16"/>
    </location>
</feature>
<sequence>MIIIKILLCKCKLLQGAVWFHSLEKLALTKLHLRNSIFNKKHITICFNNIIRDDMIRYGSTDIPRKNGYRFGEKKEDYIEFYCQTDATMAIYYSSTAPSSPEKCNSSIHSQTATENVEVSGCD</sequence>
<name>A0ABV0UD73_9TELE</name>
<dbReference type="EMBL" id="JAHRIQ010063551">
    <property type="protein sequence ID" value="MEQ2242196.1"/>
    <property type="molecule type" value="Genomic_DNA"/>
</dbReference>
<proteinExistence type="predicted"/>
<gene>
    <name evidence="2" type="ORF">ILYODFUR_033283</name>
</gene>
<keyword evidence="3" id="KW-1185">Reference proteome</keyword>
<evidence type="ECO:0000313" key="3">
    <source>
        <dbReference type="Proteomes" id="UP001482620"/>
    </source>
</evidence>
<dbReference type="Proteomes" id="UP001482620">
    <property type="component" value="Unassembled WGS sequence"/>
</dbReference>
<reference evidence="2 3" key="1">
    <citation type="submission" date="2021-06" db="EMBL/GenBank/DDBJ databases">
        <authorList>
            <person name="Palmer J.M."/>
        </authorList>
    </citation>
    <scope>NUCLEOTIDE SEQUENCE [LARGE SCALE GENOMIC DNA]</scope>
    <source>
        <strain evidence="3">if_2019</strain>
        <tissue evidence="2">Muscle</tissue>
    </source>
</reference>
<comment type="caution">
    <text evidence="2">The sequence shown here is derived from an EMBL/GenBank/DDBJ whole genome shotgun (WGS) entry which is preliminary data.</text>
</comment>
<organism evidence="2 3">
    <name type="scientific">Ilyodon furcidens</name>
    <name type="common">goldbreast splitfin</name>
    <dbReference type="NCBI Taxonomy" id="33524"/>
    <lineage>
        <taxon>Eukaryota</taxon>
        <taxon>Metazoa</taxon>
        <taxon>Chordata</taxon>
        <taxon>Craniata</taxon>
        <taxon>Vertebrata</taxon>
        <taxon>Euteleostomi</taxon>
        <taxon>Actinopterygii</taxon>
        <taxon>Neopterygii</taxon>
        <taxon>Teleostei</taxon>
        <taxon>Neoteleostei</taxon>
        <taxon>Acanthomorphata</taxon>
        <taxon>Ovalentaria</taxon>
        <taxon>Atherinomorphae</taxon>
        <taxon>Cyprinodontiformes</taxon>
        <taxon>Goodeidae</taxon>
        <taxon>Ilyodon</taxon>
    </lineage>
</organism>
<evidence type="ECO:0000256" key="1">
    <source>
        <dbReference type="SAM" id="SignalP"/>
    </source>
</evidence>